<dbReference type="InterPro" id="IPR013106">
    <property type="entry name" value="Ig_V-set"/>
</dbReference>
<dbReference type="PROSITE" id="PS50835">
    <property type="entry name" value="IG_LIKE"/>
    <property type="match status" value="1"/>
</dbReference>
<evidence type="ECO:0000256" key="4">
    <source>
        <dbReference type="ARBA" id="ARBA00023180"/>
    </source>
</evidence>
<dbReference type="InterPro" id="IPR003599">
    <property type="entry name" value="Ig_sub"/>
</dbReference>
<dbReference type="AlphaFoldDB" id="A0A5N5PCU3"/>
<keyword evidence="5" id="KW-1133">Transmembrane helix</keyword>
<name>A0A5N5PCU3_PANHP</name>
<dbReference type="Proteomes" id="UP000327468">
    <property type="component" value="Chromosome 5"/>
</dbReference>
<protein>
    <recommendedName>
        <fullName evidence="6">Ig-like domain-containing protein</fullName>
    </recommendedName>
</protein>
<evidence type="ECO:0000313" key="8">
    <source>
        <dbReference type="Proteomes" id="UP000327468"/>
    </source>
</evidence>
<evidence type="ECO:0000259" key="6">
    <source>
        <dbReference type="PROSITE" id="PS50835"/>
    </source>
</evidence>
<evidence type="ECO:0000256" key="2">
    <source>
        <dbReference type="ARBA" id="ARBA00022729"/>
    </source>
</evidence>
<dbReference type="Pfam" id="PF07686">
    <property type="entry name" value="V-set"/>
    <property type="match status" value="1"/>
</dbReference>
<dbReference type="InterPro" id="IPR036179">
    <property type="entry name" value="Ig-like_dom_sf"/>
</dbReference>
<sequence length="203" mass="23369">MFKWWIYSEMKIHKYTVIIFFSLFLQIEGENITEWSVQEGKNFTFHLPNVESDRVHISSVEWKQRDRNKMLAIFRLDNANETVIFQQGSRLQFMQNQSIVIRGVKQEDTGNYTCKVIFKDGKIQTHNISLTVYSGNTEQTPTYNTTSTTSVPQALNTLQIVISALGGLLLLGSVIIIILKCRRKCAKGALNCTKDEPIYMNTY</sequence>
<keyword evidence="8" id="KW-1185">Reference proteome</keyword>
<dbReference type="SUPFAM" id="SSF48726">
    <property type="entry name" value="Immunoglobulin"/>
    <property type="match status" value="1"/>
</dbReference>
<evidence type="ECO:0000256" key="5">
    <source>
        <dbReference type="SAM" id="Phobius"/>
    </source>
</evidence>
<feature type="transmembrane region" description="Helical" evidence="5">
    <location>
        <begin position="158"/>
        <end position="179"/>
    </location>
</feature>
<dbReference type="InterPro" id="IPR007110">
    <property type="entry name" value="Ig-like_dom"/>
</dbReference>
<evidence type="ECO:0000313" key="7">
    <source>
        <dbReference type="EMBL" id="KAB5577419.1"/>
    </source>
</evidence>
<dbReference type="EMBL" id="VFJC01000006">
    <property type="protein sequence ID" value="KAB5577419.1"/>
    <property type="molecule type" value="Genomic_DNA"/>
</dbReference>
<dbReference type="GO" id="GO:0016020">
    <property type="term" value="C:membrane"/>
    <property type="evidence" value="ECO:0007669"/>
    <property type="project" value="UniProtKB-SubCell"/>
</dbReference>
<gene>
    <name evidence="7" type="ORF">PHYPO_G00209720</name>
</gene>
<keyword evidence="2" id="KW-0732">Signal</keyword>
<evidence type="ECO:0000256" key="1">
    <source>
        <dbReference type="ARBA" id="ARBA00004370"/>
    </source>
</evidence>
<dbReference type="PANTHER" id="PTHR12080:SF48">
    <property type="entry name" value="IMMUNOGLOBULIN SUBTYPE DOMAIN-CONTAINING PROTEIN"/>
    <property type="match status" value="1"/>
</dbReference>
<keyword evidence="3 5" id="KW-0472">Membrane</keyword>
<comment type="caution">
    <text evidence="7">The sequence shown here is derived from an EMBL/GenBank/DDBJ whole genome shotgun (WGS) entry which is preliminary data.</text>
</comment>
<keyword evidence="5" id="KW-0812">Transmembrane</keyword>
<dbReference type="SMART" id="SM00409">
    <property type="entry name" value="IG"/>
    <property type="match status" value="1"/>
</dbReference>
<evidence type="ECO:0000256" key="3">
    <source>
        <dbReference type="ARBA" id="ARBA00023136"/>
    </source>
</evidence>
<comment type="subcellular location">
    <subcellularLocation>
        <location evidence="1">Membrane</location>
    </subcellularLocation>
</comment>
<dbReference type="Gene3D" id="2.60.40.10">
    <property type="entry name" value="Immunoglobulins"/>
    <property type="match status" value="1"/>
</dbReference>
<dbReference type="InterPro" id="IPR015631">
    <property type="entry name" value="CD2/SLAM_rcpt"/>
</dbReference>
<accession>A0A5N5PCU3</accession>
<dbReference type="InterPro" id="IPR013783">
    <property type="entry name" value="Ig-like_fold"/>
</dbReference>
<organism evidence="7 8">
    <name type="scientific">Pangasianodon hypophthalmus</name>
    <name type="common">Striped catfish</name>
    <name type="synonym">Helicophagus hypophthalmus</name>
    <dbReference type="NCBI Taxonomy" id="310915"/>
    <lineage>
        <taxon>Eukaryota</taxon>
        <taxon>Metazoa</taxon>
        <taxon>Chordata</taxon>
        <taxon>Craniata</taxon>
        <taxon>Vertebrata</taxon>
        <taxon>Euteleostomi</taxon>
        <taxon>Actinopterygii</taxon>
        <taxon>Neopterygii</taxon>
        <taxon>Teleostei</taxon>
        <taxon>Ostariophysi</taxon>
        <taxon>Siluriformes</taxon>
        <taxon>Pangasiidae</taxon>
        <taxon>Pangasianodon</taxon>
    </lineage>
</organism>
<dbReference type="PANTHER" id="PTHR12080">
    <property type="entry name" value="SIGNALING LYMPHOCYTIC ACTIVATION MOLECULE"/>
    <property type="match status" value="1"/>
</dbReference>
<proteinExistence type="predicted"/>
<reference evidence="7 8" key="1">
    <citation type="submission" date="2019-06" db="EMBL/GenBank/DDBJ databases">
        <title>A chromosome-scale genome assembly of the striped catfish, Pangasianodon hypophthalmus.</title>
        <authorList>
            <person name="Wen M."/>
            <person name="Zahm M."/>
            <person name="Roques C."/>
            <person name="Cabau C."/>
            <person name="Klopp C."/>
            <person name="Donnadieu C."/>
            <person name="Jouanno E."/>
            <person name="Avarre J.-C."/>
            <person name="Campet M."/>
            <person name="Ha T.T.T."/>
            <person name="Dugue R."/>
            <person name="Lampietro C."/>
            <person name="Louis A."/>
            <person name="Herpin A."/>
            <person name="Echchiki A."/>
            <person name="Berthelot C."/>
            <person name="Parey E."/>
            <person name="Roest-Crollius H."/>
            <person name="Braasch I."/>
            <person name="Postlethwait J."/>
            <person name="Bobe J."/>
            <person name="Montfort J."/>
            <person name="Bouchez O."/>
            <person name="Begum T."/>
            <person name="Schartl M."/>
            <person name="Guiguen Y."/>
        </authorList>
    </citation>
    <scope>NUCLEOTIDE SEQUENCE [LARGE SCALE GENOMIC DNA]</scope>
    <source>
        <strain evidence="7 8">Indonesia</strain>
        <tissue evidence="7">Blood</tissue>
    </source>
</reference>
<feature type="domain" description="Ig-like" evidence="6">
    <location>
        <begin position="59"/>
        <end position="131"/>
    </location>
</feature>
<keyword evidence="4" id="KW-0325">Glycoprotein</keyword>